<dbReference type="Pfam" id="PF13333">
    <property type="entry name" value="rve_2"/>
    <property type="match status" value="1"/>
</dbReference>
<sequence length="68" mass="8190">MLRQACIESFHSIIKKELIYHQNYKTREEAMFSIVEYLLTFYNSKRVHSELGKQAKRSRILFFLGPYS</sequence>
<accession>A0A317YQL3</accession>
<dbReference type="GO" id="GO:0015074">
    <property type="term" value="P:DNA integration"/>
    <property type="evidence" value="ECO:0007669"/>
    <property type="project" value="InterPro"/>
</dbReference>
<dbReference type="PANTHER" id="PTHR46889:SF4">
    <property type="entry name" value="TRANSPOSASE INSO FOR INSERTION SEQUENCE ELEMENT IS911B-RELATED"/>
    <property type="match status" value="1"/>
</dbReference>
<organism evidence="3 4">
    <name type="scientific">Staphylococcus pseudintermedius</name>
    <dbReference type="NCBI Taxonomy" id="283734"/>
    <lineage>
        <taxon>Bacteria</taxon>
        <taxon>Bacillati</taxon>
        <taxon>Bacillota</taxon>
        <taxon>Bacilli</taxon>
        <taxon>Bacillales</taxon>
        <taxon>Staphylococcaceae</taxon>
        <taxon>Staphylococcus</taxon>
        <taxon>Staphylococcus intermedius group</taxon>
    </lineage>
</organism>
<reference evidence="2 5" key="2">
    <citation type="submission" date="2018-11" db="EMBL/GenBank/DDBJ databases">
        <authorList>
            <consortium name="Veterinary Laboratory Investigation and Response Network"/>
        </authorList>
    </citation>
    <scope>NUCLEOTIDE SEQUENCE [LARGE SCALE GENOMIC DNA]</scope>
    <source>
        <strain evidence="2 5">SPSE-18-VL-LA-PA-Ryan-0021</strain>
    </source>
</reference>
<dbReference type="EMBL" id="QEIT01000080">
    <property type="protein sequence ID" value="PWZ73156.1"/>
    <property type="molecule type" value="Genomic_DNA"/>
</dbReference>
<evidence type="ECO:0000313" key="3">
    <source>
        <dbReference type="EMBL" id="PWZ73156.1"/>
    </source>
</evidence>
<evidence type="ECO:0000259" key="1">
    <source>
        <dbReference type="Pfam" id="PF13333"/>
    </source>
</evidence>
<dbReference type="AlphaFoldDB" id="A0A317YQL3"/>
<dbReference type="PANTHER" id="PTHR46889">
    <property type="entry name" value="TRANSPOSASE INSF FOR INSERTION SEQUENCE IS3B-RELATED"/>
    <property type="match status" value="1"/>
</dbReference>
<dbReference type="Proteomes" id="UP000600220">
    <property type="component" value="Unassembled WGS sequence"/>
</dbReference>
<dbReference type="Proteomes" id="UP000246800">
    <property type="component" value="Unassembled WGS sequence"/>
</dbReference>
<reference evidence="3 4" key="1">
    <citation type="journal article" date="2018" name="Vet. Microbiol.">
        <title>Clonal diversity and geographic distribution of methicillin-resistant Staphylococcus pseudintermedius from Australian animals: Discovery of novel sequence types.</title>
        <authorList>
            <person name="Worthing K.A."/>
            <person name="Abraham S."/>
            <person name="Coombs G.W."/>
            <person name="Pang S."/>
            <person name="Saputra S."/>
            <person name="Jordan D."/>
            <person name="Trott D.J."/>
            <person name="Norris J.M."/>
        </authorList>
    </citation>
    <scope>NUCLEOTIDE SEQUENCE [LARGE SCALE GENOMIC DNA]</scope>
    <source>
        <strain evidence="3 4">ST525 1</strain>
    </source>
</reference>
<evidence type="ECO:0000313" key="5">
    <source>
        <dbReference type="Proteomes" id="UP000600220"/>
    </source>
</evidence>
<proteinExistence type="predicted"/>
<dbReference type="InterPro" id="IPR050900">
    <property type="entry name" value="Transposase_IS3/IS150/IS904"/>
</dbReference>
<dbReference type="EMBL" id="AAXKXX010000001">
    <property type="protein sequence ID" value="EGQ4383576.1"/>
    <property type="molecule type" value="Genomic_DNA"/>
</dbReference>
<evidence type="ECO:0000313" key="4">
    <source>
        <dbReference type="Proteomes" id="UP000246800"/>
    </source>
</evidence>
<dbReference type="InterPro" id="IPR001584">
    <property type="entry name" value="Integrase_cat-core"/>
</dbReference>
<name>A0A317YQL3_STAPS</name>
<comment type="caution">
    <text evidence="3">The sequence shown here is derived from an EMBL/GenBank/DDBJ whole genome shotgun (WGS) entry which is preliminary data.</text>
</comment>
<feature type="domain" description="Integrase catalytic" evidence="1">
    <location>
        <begin position="8"/>
        <end position="48"/>
    </location>
</feature>
<protein>
    <recommendedName>
        <fullName evidence="1">Integrase catalytic domain-containing protein</fullName>
    </recommendedName>
</protein>
<gene>
    <name evidence="3" type="ORF">DD902_11715</name>
    <name evidence="2" type="ORF">EGV54_00485</name>
</gene>
<keyword evidence="5" id="KW-1185">Reference proteome</keyword>
<dbReference type="RefSeq" id="WP_080556833.1">
    <property type="nucleotide sequence ID" value="NZ_BAAFIQ010000006.1"/>
</dbReference>
<evidence type="ECO:0000313" key="2">
    <source>
        <dbReference type="EMBL" id="EGQ4383576.1"/>
    </source>
</evidence>